<keyword evidence="2" id="KW-1185">Reference proteome</keyword>
<name>A0A9Q1DV50_CONCO</name>
<dbReference type="Proteomes" id="UP001152803">
    <property type="component" value="Unassembled WGS sequence"/>
</dbReference>
<dbReference type="AlphaFoldDB" id="A0A9Q1DV50"/>
<reference evidence="1" key="1">
    <citation type="journal article" date="2023" name="Science">
        <title>Genome structures resolve the early diversification of teleost fishes.</title>
        <authorList>
            <person name="Parey E."/>
            <person name="Louis A."/>
            <person name="Montfort J."/>
            <person name="Bouchez O."/>
            <person name="Roques C."/>
            <person name="Iampietro C."/>
            <person name="Lluch J."/>
            <person name="Castinel A."/>
            <person name="Donnadieu C."/>
            <person name="Desvignes T."/>
            <person name="Floi Bucao C."/>
            <person name="Jouanno E."/>
            <person name="Wen M."/>
            <person name="Mejri S."/>
            <person name="Dirks R."/>
            <person name="Jansen H."/>
            <person name="Henkel C."/>
            <person name="Chen W.J."/>
            <person name="Zahm M."/>
            <person name="Cabau C."/>
            <person name="Klopp C."/>
            <person name="Thompson A.W."/>
            <person name="Robinson-Rechavi M."/>
            <person name="Braasch I."/>
            <person name="Lecointre G."/>
            <person name="Bobe J."/>
            <person name="Postlethwait J.H."/>
            <person name="Berthelot C."/>
            <person name="Roest Crollius H."/>
            <person name="Guiguen Y."/>
        </authorList>
    </citation>
    <scope>NUCLEOTIDE SEQUENCE</scope>
    <source>
        <strain evidence="1">Concon-B</strain>
    </source>
</reference>
<organism evidence="1 2">
    <name type="scientific">Conger conger</name>
    <name type="common">Conger eel</name>
    <name type="synonym">Muraena conger</name>
    <dbReference type="NCBI Taxonomy" id="82655"/>
    <lineage>
        <taxon>Eukaryota</taxon>
        <taxon>Metazoa</taxon>
        <taxon>Chordata</taxon>
        <taxon>Craniata</taxon>
        <taxon>Vertebrata</taxon>
        <taxon>Euteleostomi</taxon>
        <taxon>Actinopterygii</taxon>
        <taxon>Neopterygii</taxon>
        <taxon>Teleostei</taxon>
        <taxon>Anguilliformes</taxon>
        <taxon>Congridae</taxon>
        <taxon>Conger</taxon>
    </lineage>
</organism>
<sequence>MTEFPFNCPSISQIWRQLVCVSSLSTASKRNLLHCLLNGLLLLQYCGGEDPGQLGPSTDRALAVSAEAAEVPSPMKKIQSMAQMDGGGAGCNLIGLQVPPHATSSDKDTSRTQK</sequence>
<protein>
    <submittedName>
        <fullName evidence="1">Uncharacterized protein</fullName>
    </submittedName>
</protein>
<evidence type="ECO:0000313" key="2">
    <source>
        <dbReference type="Proteomes" id="UP001152803"/>
    </source>
</evidence>
<dbReference type="EMBL" id="JAFJMO010000003">
    <property type="protein sequence ID" value="KAJ8282400.1"/>
    <property type="molecule type" value="Genomic_DNA"/>
</dbReference>
<accession>A0A9Q1DV50</accession>
<evidence type="ECO:0000313" key="1">
    <source>
        <dbReference type="EMBL" id="KAJ8282400.1"/>
    </source>
</evidence>
<gene>
    <name evidence="1" type="ORF">COCON_G00049190</name>
</gene>
<proteinExistence type="predicted"/>
<comment type="caution">
    <text evidence="1">The sequence shown here is derived from an EMBL/GenBank/DDBJ whole genome shotgun (WGS) entry which is preliminary data.</text>
</comment>